<feature type="non-terminal residue" evidence="2">
    <location>
        <position position="123"/>
    </location>
</feature>
<proteinExistence type="predicted"/>
<dbReference type="AlphaFoldDB" id="A0A813K9X7"/>
<accession>A0A813K9X7</accession>
<feature type="region of interest" description="Disordered" evidence="1">
    <location>
        <begin position="48"/>
        <end position="68"/>
    </location>
</feature>
<feature type="compositionally biased region" description="Basic residues" evidence="1">
    <location>
        <begin position="48"/>
        <end position="60"/>
    </location>
</feature>
<reference evidence="2" key="1">
    <citation type="submission" date="2021-02" db="EMBL/GenBank/DDBJ databases">
        <authorList>
            <person name="Dougan E. K."/>
            <person name="Rhodes N."/>
            <person name="Thang M."/>
            <person name="Chan C."/>
        </authorList>
    </citation>
    <scope>NUCLEOTIDE SEQUENCE</scope>
</reference>
<evidence type="ECO:0000256" key="1">
    <source>
        <dbReference type="SAM" id="MobiDB-lite"/>
    </source>
</evidence>
<dbReference type="EMBL" id="CAJNNW010029636">
    <property type="protein sequence ID" value="CAE8700929.1"/>
    <property type="molecule type" value="Genomic_DNA"/>
</dbReference>
<evidence type="ECO:0000313" key="2">
    <source>
        <dbReference type="EMBL" id="CAE8700929.1"/>
    </source>
</evidence>
<name>A0A813K9X7_POLGL</name>
<gene>
    <name evidence="2" type="ORF">PGLA2088_LOCUS31841</name>
</gene>
<organism evidence="2 3">
    <name type="scientific">Polarella glacialis</name>
    <name type="common">Dinoflagellate</name>
    <dbReference type="NCBI Taxonomy" id="89957"/>
    <lineage>
        <taxon>Eukaryota</taxon>
        <taxon>Sar</taxon>
        <taxon>Alveolata</taxon>
        <taxon>Dinophyceae</taxon>
        <taxon>Suessiales</taxon>
        <taxon>Suessiaceae</taxon>
        <taxon>Polarella</taxon>
    </lineage>
</organism>
<protein>
    <submittedName>
        <fullName evidence="2">Uncharacterized protein</fullName>
    </submittedName>
</protein>
<dbReference type="Proteomes" id="UP000626109">
    <property type="component" value="Unassembled WGS sequence"/>
</dbReference>
<comment type="caution">
    <text evidence="2">The sequence shown here is derived from an EMBL/GenBank/DDBJ whole genome shotgun (WGS) entry which is preliminary data.</text>
</comment>
<sequence length="123" mass="13698">MRIIKDVNEVLAAKIAALRVMNLLMDASDDQLALALVPQLKFFTSIAKKSKEKDRRKRRPSNVLSSRAPAADVETFLAAVCELLDRWGRFYESAGMQGSPIMEIAKARQELVKERVALPEPGS</sequence>
<evidence type="ECO:0000313" key="3">
    <source>
        <dbReference type="Proteomes" id="UP000626109"/>
    </source>
</evidence>